<keyword evidence="2" id="KW-0547">Nucleotide-binding</keyword>
<keyword evidence="2" id="KW-0067">ATP-binding</keyword>
<reference evidence="2" key="2">
    <citation type="journal article" date="2021" name="PeerJ">
        <title>Extensive microbial diversity within the chicken gut microbiome revealed by metagenomics and culture.</title>
        <authorList>
            <person name="Gilroy R."/>
            <person name="Ravi A."/>
            <person name="Getino M."/>
            <person name="Pursley I."/>
            <person name="Horton D.L."/>
            <person name="Alikhan N.F."/>
            <person name="Baker D."/>
            <person name="Gharbi K."/>
            <person name="Hall N."/>
            <person name="Watson M."/>
            <person name="Adriaenssens E.M."/>
            <person name="Foster-Nyarko E."/>
            <person name="Jarju S."/>
            <person name="Secka A."/>
            <person name="Antonio M."/>
            <person name="Oren A."/>
            <person name="Chaudhuri R.R."/>
            <person name="La Ragione R."/>
            <person name="Hildebrand F."/>
            <person name="Pallen M.J."/>
        </authorList>
    </citation>
    <scope>NUCLEOTIDE SEQUENCE</scope>
    <source>
        <strain evidence="2">6276</strain>
    </source>
</reference>
<dbReference type="InterPro" id="IPR027417">
    <property type="entry name" value="P-loop_NTPase"/>
</dbReference>
<gene>
    <name evidence="2" type="ORF">IAC10_10355</name>
</gene>
<dbReference type="PANTHER" id="PTHR40396">
    <property type="entry name" value="ATPASE-LIKE PROTEIN"/>
    <property type="match status" value="1"/>
</dbReference>
<accession>A0A9D1JNH2</accession>
<dbReference type="Gene3D" id="3.40.50.300">
    <property type="entry name" value="P-loop containing nucleotide triphosphate hydrolases"/>
    <property type="match status" value="1"/>
</dbReference>
<organism evidence="2 3">
    <name type="scientific">Candidatus Scatousia excrementigallinarum</name>
    <dbReference type="NCBI Taxonomy" id="2840935"/>
    <lineage>
        <taxon>Bacteria</taxon>
        <taxon>Candidatus Scatousia</taxon>
    </lineage>
</organism>
<dbReference type="Proteomes" id="UP000823928">
    <property type="component" value="Unassembled WGS sequence"/>
</dbReference>
<evidence type="ECO:0000313" key="2">
    <source>
        <dbReference type="EMBL" id="HIS37011.1"/>
    </source>
</evidence>
<evidence type="ECO:0000313" key="3">
    <source>
        <dbReference type="Proteomes" id="UP000823928"/>
    </source>
</evidence>
<dbReference type="InterPro" id="IPR003959">
    <property type="entry name" value="ATPase_AAA_core"/>
</dbReference>
<dbReference type="EMBL" id="DVIU01000205">
    <property type="protein sequence ID" value="HIS37011.1"/>
    <property type="molecule type" value="Genomic_DNA"/>
</dbReference>
<dbReference type="GO" id="GO:0005524">
    <property type="term" value="F:ATP binding"/>
    <property type="evidence" value="ECO:0007669"/>
    <property type="project" value="UniProtKB-KW"/>
</dbReference>
<evidence type="ECO:0000259" key="1">
    <source>
        <dbReference type="Pfam" id="PF13304"/>
    </source>
</evidence>
<dbReference type="GO" id="GO:0016887">
    <property type="term" value="F:ATP hydrolysis activity"/>
    <property type="evidence" value="ECO:0007669"/>
    <property type="project" value="InterPro"/>
</dbReference>
<proteinExistence type="predicted"/>
<sequence>MLINFRFKNCRSFLKENILSMEATSDSDLREINTFTVNENLMPKGENELLKSAVIFGSNASGKSNVLKILTYMRNVISSSGAQFPVVQANEPFAFLQNAANEESLFEVEVIQNNTFYRYGFTILHGAINSEWLDRRTERLTPVFKRMGKNIEITGLNKQATSLINISPTTLFLSVANNFQLDIAPYINDVLNWFKNLLIVFSNNANSLDIYTVNNGKYREEALKILSLADIGISNIKVVKDKVANMNDINDVLRFNTQMQVDPTLVGQLKQEAADLYNIDLQTQFDIYDENHNVKGHRDIMLFKNRGFNSEGTERLLLYMGWILAALDNGYVLLIDEIDAKLHFLVTDYIIELFNSIDSNPKNAQLICTAHNIMLMDEDLRRDQIYFTSKNQYGESILTALSDYKNVRKSDLFSKKYLAGFYTKLPDMKQNN</sequence>
<feature type="domain" description="ATPase AAA-type core" evidence="1">
    <location>
        <begin position="53"/>
        <end position="377"/>
    </location>
</feature>
<comment type="caution">
    <text evidence="2">The sequence shown here is derived from an EMBL/GenBank/DDBJ whole genome shotgun (WGS) entry which is preliminary data.</text>
</comment>
<dbReference type="AlphaFoldDB" id="A0A9D1JNH2"/>
<dbReference type="Pfam" id="PF13304">
    <property type="entry name" value="AAA_21"/>
    <property type="match status" value="1"/>
</dbReference>
<name>A0A9D1JNH2_9BACT</name>
<dbReference type="SUPFAM" id="SSF52540">
    <property type="entry name" value="P-loop containing nucleoside triphosphate hydrolases"/>
    <property type="match status" value="1"/>
</dbReference>
<reference evidence="2" key="1">
    <citation type="submission" date="2020-10" db="EMBL/GenBank/DDBJ databases">
        <authorList>
            <person name="Gilroy R."/>
        </authorList>
    </citation>
    <scope>NUCLEOTIDE SEQUENCE</scope>
    <source>
        <strain evidence="2">6276</strain>
    </source>
</reference>
<protein>
    <submittedName>
        <fullName evidence="2">ATP-binding protein</fullName>
    </submittedName>
</protein>
<dbReference type="PANTHER" id="PTHR40396:SF1">
    <property type="entry name" value="ATPASE AAA-TYPE CORE DOMAIN-CONTAINING PROTEIN"/>
    <property type="match status" value="1"/>
</dbReference>